<evidence type="ECO:0000313" key="13">
    <source>
        <dbReference type="RefSeq" id="XP_019629033.1"/>
    </source>
</evidence>
<dbReference type="AlphaFoldDB" id="A0A6P4YXM2"/>
<comment type="subcellular location">
    <subcellularLocation>
        <location evidence="1">Nucleus</location>
    </subcellularLocation>
</comment>
<dbReference type="RefSeq" id="XP_019629033.1">
    <property type="nucleotide sequence ID" value="XM_019773474.1"/>
</dbReference>
<evidence type="ECO:0000256" key="7">
    <source>
        <dbReference type="ARBA" id="ARBA00023163"/>
    </source>
</evidence>
<proteinExistence type="inferred from homology"/>
<evidence type="ECO:0000256" key="5">
    <source>
        <dbReference type="ARBA" id="ARBA00023054"/>
    </source>
</evidence>
<dbReference type="Proteomes" id="UP000515135">
    <property type="component" value="Unplaced"/>
</dbReference>
<keyword evidence="12" id="KW-1185">Reference proteome</keyword>
<comment type="similarity">
    <text evidence="2">Belongs to the Mediator complex subunit 28 family.</text>
</comment>
<feature type="region of interest" description="Disordered" evidence="11">
    <location>
        <begin position="120"/>
        <end position="215"/>
    </location>
</feature>
<keyword evidence="6" id="KW-0010">Activator</keyword>
<evidence type="ECO:0000256" key="8">
    <source>
        <dbReference type="ARBA" id="ARBA00023242"/>
    </source>
</evidence>
<keyword evidence="7" id="KW-0804">Transcription</keyword>
<reference evidence="13" key="1">
    <citation type="submission" date="2025-08" db="UniProtKB">
        <authorList>
            <consortium name="RefSeq"/>
        </authorList>
    </citation>
    <scope>IDENTIFICATION</scope>
    <source>
        <tissue evidence="13">Gonad</tissue>
    </source>
</reference>
<dbReference type="KEGG" id="bbel:109473573"/>
<evidence type="ECO:0000256" key="3">
    <source>
        <dbReference type="ARBA" id="ARBA00019683"/>
    </source>
</evidence>
<accession>A0A6P4YXM2</accession>
<keyword evidence="5 10" id="KW-0175">Coiled coil</keyword>
<dbReference type="InterPro" id="IPR021640">
    <property type="entry name" value="Mediator_Med28"/>
</dbReference>
<keyword evidence="4" id="KW-0805">Transcription regulation</keyword>
<evidence type="ECO:0000256" key="11">
    <source>
        <dbReference type="SAM" id="MobiDB-lite"/>
    </source>
</evidence>
<evidence type="ECO:0000256" key="2">
    <source>
        <dbReference type="ARBA" id="ARBA00005571"/>
    </source>
</evidence>
<evidence type="ECO:0000313" key="12">
    <source>
        <dbReference type="Proteomes" id="UP000515135"/>
    </source>
</evidence>
<gene>
    <name evidence="13" type="primary">LOC109473573</name>
</gene>
<evidence type="ECO:0000256" key="10">
    <source>
        <dbReference type="SAM" id="Coils"/>
    </source>
</evidence>
<evidence type="ECO:0000256" key="1">
    <source>
        <dbReference type="ARBA" id="ARBA00004123"/>
    </source>
</evidence>
<feature type="compositionally biased region" description="Polar residues" evidence="11">
    <location>
        <begin position="127"/>
        <end position="142"/>
    </location>
</feature>
<organism evidence="12 13">
    <name type="scientific">Branchiostoma belcheri</name>
    <name type="common">Amphioxus</name>
    <dbReference type="NCBI Taxonomy" id="7741"/>
    <lineage>
        <taxon>Eukaryota</taxon>
        <taxon>Metazoa</taxon>
        <taxon>Chordata</taxon>
        <taxon>Cephalochordata</taxon>
        <taxon>Leptocardii</taxon>
        <taxon>Amphioxiformes</taxon>
        <taxon>Branchiostomatidae</taxon>
        <taxon>Branchiostoma</taxon>
    </lineage>
</organism>
<dbReference type="OrthoDB" id="2286203at2759"/>
<name>A0A6P4YXM2_BRABE</name>
<dbReference type="GeneID" id="109473573"/>
<feature type="coiled-coil region" evidence="10">
    <location>
        <begin position="78"/>
        <end position="112"/>
    </location>
</feature>
<dbReference type="GO" id="GO:0016592">
    <property type="term" value="C:mediator complex"/>
    <property type="evidence" value="ECO:0007669"/>
    <property type="project" value="TreeGrafter"/>
</dbReference>
<evidence type="ECO:0000256" key="4">
    <source>
        <dbReference type="ARBA" id="ARBA00023015"/>
    </source>
</evidence>
<dbReference type="PANTHER" id="PTHR13512:SF2">
    <property type="entry name" value="MEDIATOR OF RNA POLYMERASE II TRANSCRIPTION SUBUNIT 28"/>
    <property type="match status" value="1"/>
</dbReference>
<protein>
    <recommendedName>
        <fullName evidence="3">Mediator of RNA polymerase II transcription subunit 28</fullName>
    </recommendedName>
    <alternativeName>
        <fullName evidence="9">Mediator complex subunit 28</fullName>
    </alternativeName>
</protein>
<evidence type="ECO:0000256" key="6">
    <source>
        <dbReference type="ARBA" id="ARBA00023159"/>
    </source>
</evidence>
<keyword evidence="8" id="KW-0539">Nucleus</keyword>
<dbReference type="Pfam" id="PF11594">
    <property type="entry name" value="Med28"/>
    <property type="match status" value="1"/>
</dbReference>
<evidence type="ECO:0000256" key="9">
    <source>
        <dbReference type="ARBA" id="ARBA00031964"/>
    </source>
</evidence>
<feature type="compositionally biased region" description="Low complexity" evidence="11">
    <location>
        <begin position="198"/>
        <end position="208"/>
    </location>
</feature>
<dbReference type="PANTHER" id="PTHR13512">
    <property type="entry name" value="MEDIATOR COMPLEX SUBUNIT 28"/>
    <property type="match status" value="1"/>
</dbReference>
<sequence>MAAGGGHSGQHSHLVDELETSFHTLFSSLVNQDHVNIVEQDEIKTSVEQNVQKFLDTAKQIECFFLQRRLLLSSQRPEQILKEDIQELRTELQRKEALIQKHQQKIAQWQTVLADIRGLGRRPSQAPPQQDGMSQGASSSQVRPPAPGTPGTPTMIGPGGQHGMMWSQHGMAAGPGVGPLAHLEQTASSLGNLGGSFGSFDRGGSFDRAGSFDRR</sequence>